<feature type="compositionally biased region" description="Basic residues" evidence="1">
    <location>
        <begin position="14"/>
        <end position="24"/>
    </location>
</feature>
<accession>A0A2A5SAP5</accession>
<evidence type="ECO:0000313" key="2">
    <source>
        <dbReference type="EMBL" id="PCS10534.1"/>
    </source>
</evidence>
<protein>
    <submittedName>
        <fullName evidence="2">Uncharacterized protein</fullName>
    </submittedName>
</protein>
<feature type="region of interest" description="Disordered" evidence="1">
    <location>
        <begin position="1"/>
        <end position="24"/>
    </location>
</feature>
<proteinExistence type="predicted"/>
<reference evidence="2 3" key="1">
    <citation type="submission" date="2014-12" db="EMBL/GenBank/DDBJ databases">
        <title>Draft genome sequences of 10 type strains of Lactococcus.</title>
        <authorList>
            <person name="Sun Z."/>
            <person name="Zhong Z."/>
            <person name="Liu W."/>
            <person name="Zhang W."/>
            <person name="Zhang H."/>
        </authorList>
    </citation>
    <scope>NUCLEOTIDE SEQUENCE [LARGE SCALE GENOMIC DNA]</scope>
    <source>
        <strain evidence="2 3">DSM 20450</strain>
    </source>
</reference>
<dbReference type="AlphaFoldDB" id="A0A2A5SAP5"/>
<evidence type="ECO:0000313" key="3">
    <source>
        <dbReference type="Proteomes" id="UP000218744"/>
    </source>
</evidence>
<comment type="caution">
    <text evidence="2">The sequence shown here is derived from an EMBL/GenBank/DDBJ whole genome shotgun (WGS) entry which is preliminary data.</text>
</comment>
<feature type="compositionally biased region" description="Basic and acidic residues" evidence="1">
    <location>
        <begin position="1"/>
        <end position="12"/>
    </location>
</feature>
<sequence length="313" mass="36525">MAKSDGNLEGKYKMSVKQHKSKKTKGYESISRDFLQRNDLSLEARGLIAYMQSMPENYVFHKTQLYKCFDKNKKTSIERIWNELLDAQFIISFSKGSGPRQKFDYIFSQEGFSEEEIKELNEEYLAEGWEISYRSGTNRKPASYYQERKKSKEIAELKSEINASKSSNNQAVEIQHPDKKGSSLGVGFQQLKTNSSKPTDIKLSNKGLLKKDDDEENNNKEKFNFENQNWKNAVETEKVKLHEKYGTVASALIKNAELHTEEHLVDMSHYWDYLYRALQNEEQRHIKFSLRPQQEPDFYIPLDGPWNSENGKV</sequence>
<name>A0A2A5SAP5_LACLH</name>
<evidence type="ECO:0000256" key="1">
    <source>
        <dbReference type="SAM" id="MobiDB-lite"/>
    </source>
</evidence>
<feature type="region of interest" description="Disordered" evidence="1">
    <location>
        <begin position="166"/>
        <end position="186"/>
    </location>
</feature>
<dbReference type="Proteomes" id="UP000218744">
    <property type="component" value="Unassembled WGS sequence"/>
</dbReference>
<gene>
    <name evidence="2" type="ORF">RU90_GL001244</name>
</gene>
<dbReference type="EMBL" id="JXKA01000027">
    <property type="protein sequence ID" value="PCS10534.1"/>
    <property type="molecule type" value="Genomic_DNA"/>
</dbReference>
<organism evidence="2 3">
    <name type="scientific">Lactococcus lactis subsp. hordniae</name>
    <dbReference type="NCBI Taxonomy" id="203404"/>
    <lineage>
        <taxon>Bacteria</taxon>
        <taxon>Bacillati</taxon>
        <taxon>Bacillota</taxon>
        <taxon>Bacilli</taxon>
        <taxon>Lactobacillales</taxon>
        <taxon>Streptococcaceae</taxon>
        <taxon>Lactococcus</taxon>
    </lineage>
</organism>